<gene>
    <name evidence="2" type="ORF">SAMN05421762_0580</name>
</gene>
<sequence length="44" mass="5190">MTQKTNETFMLAAGLPNAATLSPRGLRHRRQPRIDWERRFHRTA</sequence>
<dbReference type="STRING" id="517719.SAMN05421762_0580"/>
<protein>
    <submittedName>
        <fullName evidence="2">Uncharacterized protein</fullName>
    </submittedName>
</protein>
<evidence type="ECO:0000313" key="3">
    <source>
        <dbReference type="Proteomes" id="UP000231644"/>
    </source>
</evidence>
<evidence type="ECO:0000256" key="1">
    <source>
        <dbReference type="SAM" id="MobiDB-lite"/>
    </source>
</evidence>
<proteinExistence type="predicted"/>
<dbReference type="AlphaFoldDB" id="A0A1I1IAU8"/>
<accession>A0A1I1IAU8</accession>
<dbReference type="EMBL" id="FOLX01000001">
    <property type="protein sequence ID" value="SFC33327.1"/>
    <property type="molecule type" value="Genomic_DNA"/>
</dbReference>
<dbReference type="RefSeq" id="WP_261315547.1">
    <property type="nucleotide sequence ID" value="NZ_BAABWI010000001.1"/>
</dbReference>
<feature type="region of interest" description="Disordered" evidence="1">
    <location>
        <begin position="1"/>
        <end position="32"/>
    </location>
</feature>
<name>A0A1I1IAU8_9RHOB</name>
<evidence type="ECO:0000313" key="2">
    <source>
        <dbReference type="EMBL" id="SFC33327.1"/>
    </source>
</evidence>
<reference evidence="2 3" key="1">
    <citation type="submission" date="2016-10" db="EMBL/GenBank/DDBJ databases">
        <authorList>
            <person name="de Groot N.N."/>
        </authorList>
    </citation>
    <scope>NUCLEOTIDE SEQUENCE [LARGE SCALE GENOMIC DNA]</scope>
    <source>
        <strain evidence="2 3">DSM 29619</strain>
    </source>
</reference>
<dbReference type="Proteomes" id="UP000231644">
    <property type="component" value="Unassembled WGS sequence"/>
</dbReference>
<keyword evidence="3" id="KW-1185">Reference proteome</keyword>
<organism evidence="2 3">
    <name type="scientific">Pseudooceanicola nitratireducens</name>
    <dbReference type="NCBI Taxonomy" id="517719"/>
    <lineage>
        <taxon>Bacteria</taxon>
        <taxon>Pseudomonadati</taxon>
        <taxon>Pseudomonadota</taxon>
        <taxon>Alphaproteobacteria</taxon>
        <taxon>Rhodobacterales</taxon>
        <taxon>Paracoccaceae</taxon>
        <taxon>Pseudooceanicola</taxon>
    </lineage>
</organism>